<evidence type="ECO:0000256" key="3">
    <source>
        <dbReference type="ARBA" id="ARBA00023274"/>
    </source>
</evidence>
<dbReference type="CDD" id="cd01425">
    <property type="entry name" value="RPS2"/>
    <property type="match status" value="1"/>
</dbReference>
<dbReference type="InterPro" id="IPR001865">
    <property type="entry name" value="Ribosomal_uS2"/>
</dbReference>
<evidence type="ECO:0000256" key="4">
    <source>
        <dbReference type="RuleBase" id="RU003631"/>
    </source>
</evidence>
<dbReference type="SUPFAM" id="SSF52313">
    <property type="entry name" value="Ribosomal protein S2"/>
    <property type="match status" value="1"/>
</dbReference>
<dbReference type="PANTHER" id="PTHR12534:SF0">
    <property type="entry name" value="SMALL RIBOSOMAL SUBUNIT PROTEIN US2M"/>
    <property type="match status" value="1"/>
</dbReference>
<dbReference type="PRINTS" id="PR00395">
    <property type="entry name" value="RIBOSOMALS2"/>
</dbReference>
<dbReference type="InterPro" id="IPR005706">
    <property type="entry name" value="Ribosomal_uS2_bac/mit/plastid"/>
</dbReference>
<keyword evidence="2 4" id="KW-0689">Ribosomal protein</keyword>
<keyword evidence="6" id="KW-1185">Reference proteome</keyword>
<name>A0AAF0EYH2_9BASI</name>
<evidence type="ECO:0000256" key="1">
    <source>
        <dbReference type="ARBA" id="ARBA00006242"/>
    </source>
</evidence>
<dbReference type="Proteomes" id="UP001219933">
    <property type="component" value="Chromosome 2"/>
</dbReference>
<keyword evidence="3 4" id="KW-0687">Ribonucleoprotein</keyword>
<dbReference type="Gene3D" id="3.40.50.10490">
    <property type="entry name" value="Glucose-6-phosphate isomerase like protein, domain 1"/>
    <property type="match status" value="1"/>
</dbReference>
<dbReference type="HAMAP" id="MF_00291_B">
    <property type="entry name" value="Ribosomal_uS2_B"/>
    <property type="match status" value="1"/>
</dbReference>
<evidence type="ECO:0000313" key="6">
    <source>
        <dbReference type="Proteomes" id="UP001219933"/>
    </source>
</evidence>
<accession>A0AAF0EYH2</accession>
<sequence>MPARLTGLRACVARRALSTSARCAQAEVAFVIPEEPIDIPHADAAAVDAAQERLRVSETVEDPAAASSAHERNVRRMRRTMLADMSGIASTQTRETSFRPFKLRTQPTEPYALTVSHLLAATAQLGHNRAHVKQSYEPLLYGTRHGNAIIDVERATLPALRRATNVVRGITENDGIVLIVGTRPGLQSAIRSAVNRLGGNGFYVSTDRWIPGTLTNAQKLLLPAIQHAFSSIDAETDKVPTNTTKLVTQMYRPDLLIVLNPVENAHAIREATQCNVPTMAIVDTDVDPRSVTYAIPANDDSPRVAELVLGVLSTAGADGLRRRRAALDAWEKAQRHSRRS</sequence>
<dbReference type="PANTHER" id="PTHR12534">
    <property type="entry name" value="30S RIBOSOMAL PROTEIN S2 PROKARYOTIC AND ORGANELLAR"/>
    <property type="match status" value="1"/>
</dbReference>
<proteinExistence type="inferred from homology"/>
<dbReference type="Pfam" id="PF00318">
    <property type="entry name" value="Ribosomal_S2"/>
    <property type="match status" value="1"/>
</dbReference>
<gene>
    <name evidence="5" type="ORF">MCUN1_001789</name>
</gene>
<evidence type="ECO:0000313" key="5">
    <source>
        <dbReference type="EMBL" id="WFD34943.1"/>
    </source>
</evidence>
<protein>
    <recommendedName>
        <fullName evidence="7">Ribosomal protein S2</fullName>
    </recommendedName>
</protein>
<dbReference type="AlphaFoldDB" id="A0AAF0EYH2"/>
<dbReference type="GO" id="GO:0005763">
    <property type="term" value="C:mitochondrial small ribosomal subunit"/>
    <property type="evidence" value="ECO:0007669"/>
    <property type="project" value="TreeGrafter"/>
</dbReference>
<dbReference type="FunFam" id="3.40.50.10490:FF:000050">
    <property type="entry name" value="Related to MRP4-mitochondrial ribosomal protein, small subunit"/>
    <property type="match status" value="1"/>
</dbReference>
<evidence type="ECO:0008006" key="7">
    <source>
        <dbReference type="Google" id="ProtNLM"/>
    </source>
</evidence>
<dbReference type="GO" id="GO:0003735">
    <property type="term" value="F:structural constituent of ribosome"/>
    <property type="evidence" value="ECO:0007669"/>
    <property type="project" value="InterPro"/>
</dbReference>
<comment type="similarity">
    <text evidence="1 4">Belongs to the universal ribosomal protein uS2 family.</text>
</comment>
<dbReference type="EMBL" id="CP119878">
    <property type="protein sequence ID" value="WFD34943.1"/>
    <property type="molecule type" value="Genomic_DNA"/>
</dbReference>
<dbReference type="InterPro" id="IPR018130">
    <property type="entry name" value="Ribosomal_uS2_CS"/>
</dbReference>
<organism evidence="5 6">
    <name type="scientific">Malassezia cuniculi</name>
    <dbReference type="NCBI Taxonomy" id="948313"/>
    <lineage>
        <taxon>Eukaryota</taxon>
        <taxon>Fungi</taxon>
        <taxon>Dikarya</taxon>
        <taxon>Basidiomycota</taxon>
        <taxon>Ustilaginomycotina</taxon>
        <taxon>Malasseziomycetes</taxon>
        <taxon>Malasseziales</taxon>
        <taxon>Malasseziaceae</taxon>
        <taxon>Malassezia</taxon>
    </lineage>
</organism>
<dbReference type="InterPro" id="IPR023591">
    <property type="entry name" value="Ribosomal_uS2_flav_dom_sf"/>
</dbReference>
<reference evidence="5" key="1">
    <citation type="submission" date="2023-03" db="EMBL/GenBank/DDBJ databases">
        <title>Mating type loci evolution in Malassezia.</title>
        <authorList>
            <person name="Coelho M.A."/>
        </authorList>
    </citation>
    <scope>NUCLEOTIDE SEQUENCE</scope>
    <source>
        <strain evidence="5">CBS 11721</strain>
    </source>
</reference>
<evidence type="ECO:0000256" key="2">
    <source>
        <dbReference type="ARBA" id="ARBA00022980"/>
    </source>
</evidence>
<dbReference type="GO" id="GO:0006412">
    <property type="term" value="P:translation"/>
    <property type="evidence" value="ECO:0007669"/>
    <property type="project" value="InterPro"/>
</dbReference>
<dbReference type="PROSITE" id="PS00963">
    <property type="entry name" value="RIBOSOMAL_S2_2"/>
    <property type="match status" value="1"/>
</dbReference>